<evidence type="ECO:0000256" key="2">
    <source>
        <dbReference type="SAM" id="MobiDB-lite"/>
    </source>
</evidence>
<dbReference type="SUPFAM" id="SSF57850">
    <property type="entry name" value="RING/U-box"/>
    <property type="match status" value="1"/>
</dbReference>
<proteinExistence type="predicted"/>
<feature type="compositionally biased region" description="Basic residues" evidence="2">
    <location>
        <begin position="540"/>
        <end position="551"/>
    </location>
</feature>
<accession>A0AAP0EER1</accession>
<gene>
    <name evidence="4" type="ORF">Syun_026932</name>
</gene>
<keyword evidence="5" id="KW-1185">Reference proteome</keyword>
<organism evidence="4 5">
    <name type="scientific">Stephania yunnanensis</name>
    <dbReference type="NCBI Taxonomy" id="152371"/>
    <lineage>
        <taxon>Eukaryota</taxon>
        <taxon>Viridiplantae</taxon>
        <taxon>Streptophyta</taxon>
        <taxon>Embryophyta</taxon>
        <taxon>Tracheophyta</taxon>
        <taxon>Spermatophyta</taxon>
        <taxon>Magnoliopsida</taxon>
        <taxon>Ranunculales</taxon>
        <taxon>Menispermaceae</taxon>
        <taxon>Menispermoideae</taxon>
        <taxon>Cissampelideae</taxon>
        <taxon>Stephania</taxon>
    </lineage>
</organism>
<reference evidence="4 5" key="1">
    <citation type="submission" date="2024-01" db="EMBL/GenBank/DDBJ databases">
        <title>Genome assemblies of Stephania.</title>
        <authorList>
            <person name="Yang L."/>
        </authorList>
    </citation>
    <scope>NUCLEOTIDE SEQUENCE [LARGE SCALE GENOMIC DNA]</scope>
    <source>
        <strain evidence="4">YNDBR</strain>
        <tissue evidence="4">Leaf</tissue>
    </source>
</reference>
<name>A0AAP0EER1_9MAGN</name>
<evidence type="ECO:0000313" key="5">
    <source>
        <dbReference type="Proteomes" id="UP001420932"/>
    </source>
</evidence>
<comment type="caution">
    <text evidence="4">The sequence shown here is derived from an EMBL/GenBank/DDBJ whole genome shotgun (WGS) entry which is preliminary data.</text>
</comment>
<feature type="signal peptide" evidence="3">
    <location>
        <begin position="1"/>
        <end position="16"/>
    </location>
</feature>
<sequence>MGSLLLTMSMLTPCLGGRLGGYSGGSELGGGYGGFGGSGLGAYRGESSLGYSILATESLPFNNTVDNLREKMADIDNHVGEETGPIEETDIFRLYSVSNQKRNPFSVSDRISDDVFRDGTRSAITGDSIVLKFEKARSALEESLKRVEDIVQQAISCQVLVIVNELRRTIFTLDPLENQVGDDVIALLQQDRNFNDGGDNNLTERRSLKKLVERARIDEDKIKEYIGSAPCSLTVPSSFEEGSRPGSNGKAFERQLSKVSSFNFRPSCRRSGQIPVPLDELKCPISLQLMYDPVIISFCHQDYSKSLVEQSKYDPFSSQSQEKMRQMMVLEQRIVENGKASVANTSLVDMQKTIMRLEAQRNEKDFELEIKSTDNRILEEQLKNKHSENKELEEKVLLLKQRIDHVMGERSMKCSSQCIAGDYLNELNMRIQSQIEKLRNLEHIKLVEENDGLHLEKQKLAEEASYAKLTLTVELRLELHGEPTLSSTSATKIYTSPDIEEIASFMKGEQLSKEVQLIRGENENFNMKAETMTIEEVKRQRSKATNVHHRGPGMSGGHVHSATEKSKGSKAMVNRTLVDG</sequence>
<keyword evidence="3" id="KW-0732">Signal</keyword>
<feature type="region of interest" description="Disordered" evidence="2">
    <location>
        <begin position="539"/>
        <end position="580"/>
    </location>
</feature>
<feature type="coiled-coil region" evidence="1">
    <location>
        <begin position="375"/>
        <end position="444"/>
    </location>
</feature>
<evidence type="ECO:0000256" key="3">
    <source>
        <dbReference type="SAM" id="SignalP"/>
    </source>
</evidence>
<protein>
    <submittedName>
        <fullName evidence="4">Uncharacterized protein</fullName>
    </submittedName>
</protein>
<evidence type="ECO:0000313" key="4">
    <source>
        <dbReference type="EMBL" id="KAK9092021.1"/>
    </source>
</evidence>
<evidence type="ECO:0000256" key="1">
    <source>
        <dbReference type="SAM" id="Coils"/>
    </source>
</evidence>
<dbReference type="AlphaFoldDB" id="A0AAP0EER1"/>
<dbReference type="Proteomes" id="UP001420932">
    <property type="component" value="Unassembled WGS sequence"/>
</dbReference>
<keyword evidence="1" id="KW-0175">Coiled coil</keyword>
<dbReference type="EMBL" id="JBBNAF010000012">
    <property type="protein sequence ID" value="KAK9092021.1"/>
    <property type="molecule type" value="Genomic_DNA"/>
</dbReference>
<feature type="chain" id="PRO_5042855414" evidence="3">
    <location>
        <begin position="17"/>
        <end position="580"/>
    </location>
</feature>